<keyword evidence="3" id="KW-1185">Reference proteome</keyword>
<dbReference type="SUPFAM" id="SSF141571">
    <property type="entry name" value="Pentapeptide repeat-like"/>
    <property type="match status" value="1"/>
</dbReference>
<dbReference type="RefSeq" id="WP_143337335.1">
    <property type="nucleotide sequence ID" value="NZ_FZOC01000003.1"/>
</dbReference>
<feature type="transmembrane region" description="Helical" evidence="1">
    <location>
        <begin position="377"/>
        <end position="398"/>
    </location>
</feature>
<evidence type="ECO:0000313" key="3">
    <source>
        <dbReference type="Proteomes" id="UP000198324"/>
    </source>
</evidence>
<keyword evidence="1" id="KW-0812">Transmembrane</keyword>
<sequence length="470" mass="53492">MEGKCCKCEEYNWPDPQEVVWEDPVDGKGYCVFHAQKAETKLASADSAKPLTSQAFNKLVLDRMNNAVLSNEITCLKGVVFPWKFEIIGKNTNKRIVRADFSCALFCSSVRFYGVKFSDSEFKNAIFKDATFDYSEFESGCPKSESNGEFLFHGSKFVIGVFYNCIFQKVNFCEINVEERIHFKECSFNAEALFHGCSGKDKSILFSRVGAPTVPGHGSRNGGGNEVFMKNVIFRSHDVHWMSFSVFTWPMRLGYETYASTVQGDTVSPEEQVRKNKIHMKECEELYRAMKQRALELHDQPQASRWHFREKLMQLKLQLLPAKSNALVDAFEDESLCVKNRMSALWELFRALPWRMRRSLLFLYWISSGFGERSGRAAISLLALIVLSLLTLVVLKLFETGLSLRFDALKVGEVLYEWVRCMPLVKIDATINTSAPIVSGIRTIFSGLAQVATALQATLFALAVRNRFRR</sequence>
<evidence type="ECO:0000313" key="2">
    <source>
        <dbReference type="EMBL" id="SNR88361.1"/>
    </source>
</evidence>
<keyword evidence="1" id="KW-0472">Membrane</keyword>
<accession>A0A238ZZA7</accession>
<protein>
    <recommendedName>
        <fullName evidence="4">Pentapeptide repeat-containing protein</fullName>
    </recommendedName>
</protein>
<name>A0A238ZZA7_9BACT</name>
<gene>
    <name evidence="2" type="ORF">SAMN04488503_1704</name>
</gene>
<dbReference type="Proteomes" id="UP000198324">
    <property type="component" value="Unassembled WGS sequence"/>
</dbReference>
<evidence type="ECO:0000256" key="1">
    <source>
        <dbReference type="SAM" id="Phobius"/>
    </source>
</evidence>
<dbReference type="EMBL" id="FZOC01000003">
    <property type="protein sequence ID" value="SNR88361.1"/>
    <property type="molecule type" value="Genomic_DNA"/>
</dbReference>
<proteinExistence type="predicted"/>
<reference evidence="2 3" key="1">
    <citation type="submission" date="2017-06" db="EMBL/GenBank/DDBJ databases">
        <authorList>
            <person name="Kim H.J."/>
            <person name="Triplett B.A."/>
        </authorList>
    </citation>
    <scope>NUCLEOTIDE SEQUENCE [LARGE SCALE GENOMIC DNA]</scope>
    <source>
        <strain evidence="2 3">DSM 13116</strain>
    </source>
</reference>
<dbReference type="OrthoDB" id="5465157at2"/>
<dbReference type="AlphaFoldDB" id="A0A238ZZA7"/>
<dbReference type="Gene3D" id="2.160.20.80">
    <property type="entry name" value="E3 ubiquitin-protein ligase SopA"/>
    <property type="match status" value="1"/>
</dbReference>
<evidence type="ECO:0008006" key="4">
    <source>
        <dbReference type="Google" id="ProtNLM"/>
    </source>
</evidence>
<organism evidence="2 3">
    <name type="scientific">Humidesulfovibrio mexicanus</name>
    <dbReference type="NCBI Taxonomy" id="147047"/>
    <lineage>
        <taxon>Bacteria</taxon>
        <taxon>Pseudomonadati</taxon>
        <taxon>Thermodesulfobacteriota</taxon>
        <taxon>Desulfovibrionia</taxon>
        <taxon>Desulfovibrionales</taxon>
        <taxon>Desulfovibrionaceae</taxon>
        <taxon>Humidesulfovibrio</taxon>
    </lineage>
</organism>
<keyword evidence="1" id="KW-1133">Transmembrane helix</keyword>